<dbReference type="KEGG" id="spsr:EGC80_02090"/>
<dbReference type="InterPro" id="IPR036412">
    <property type="entry name" value="HAD-like_sf"/>
</dbReference>
<dbReference type="SFLD" id="SFLDG01129">
    <property type="entry name" value="C1.5:_HAD__Beta-PGM__Phosphata"/>
    <property type="match status" value="1"/>
</dbReference>
<dbReference type="InterPro" id="IPR006439">
    <property type="entry name" value="HAD-SF_hydro_IA"/>
</dbReference>
<keyword evidence="3" id="KW-0460">Magnesium</keyword>
<evidence type="ECO:0000256" key="3">
    <source>
        <dbReference type="ARBA" id="ARBA00022842"/>
    </source>
</evidence>
<dbReference type="InterPro" id="IPR051400">
    <property type="entry name" value="HAD-like_hydrolase"/>
</dbReference>
<dbReference type="EMBL" id="CP034073">
    <property type="protein sequence ID" value="AZG33836.1"/>
    <property type="molecule type" value="Genomic_DNA"/>
</dbReference>
<dbReference type="RefSeq" id="WP_124014053.1">
    <property type="nucleotide sequence ID" value="NZ_CP034073.1"/>
</dbReference>
<comment type="cofactor">
    <cofactor evidence="1">
        <name>Mg(2+)</name>
        <dbReference type="ChEBI" id="CHEBI:18420"/>
    </cofactor>
</comment>
<dbReference type="GO" id="GO:0009231">
    <property type="term" value="P:riboflavin biosynthetic process"/>
    <property type="evidence" value="ECO:0007669"/>
    <property type="project" value="TreeGrafter"/>
</dbReference>
<keyword evidence="2 5" id="KW-0378">Hydrolase</keyword>
<dbReference type="PANTHER" id="PTHR46470:SF4">
    <property type="entry name" value="5-AMINO-6-(5-PHOSPHO-D-RIBITYLAMINO)URACIL PHOSPHATASE YIGB"/>
    <property type="match status" value="1"/>
</dbReference>
<sequence length="246" mass="28106">MISPLPKASIIQYQRLQTFSAISFDLDDTLYNNLPYVMHASEQLFWFINQTYPATTAWNVDQWQQLKHALFTRHPELAHDTSAARYAMLHQGLLHFNYSEVEASKGAQDGMTCFHHHRSNFTIDNNVMQLLERLSQRYRLIGITNGNVDTQRIGLDKVMQFVLHPGHGVKMKPAADMFTLACRQLDIRPSALLHVGDHPLSDIAGAKMAGCQSVWLNPCMQQRHKKAQPVLPHIEINQLDLLLELL</sequence>
<dbReference type="Pfam" id="PF00702">
    <property type="entry name" value="Hydrolase"/>
    <property type="match status" value="1"/>
</dbReference>
<dbReference type="Proteomes" id="UP000273778">
    <property type="component" value="Chromosome"/>
</dbReference>
<evidence type="ECO:0000313" key="6">
    <source>
        <dbReference type="Proteomes" id="UP000273778"/>
    </source>
</evidence>
<gene>
    <name evidence="5" type="ORF">EGC77_20040</name>
    <name evidence="4" type="ORF">EGC80_02090</name>
</gene>
<evidence type="ECO:0000313" key="4">
    <source>
        <dbReference type="EMBL" id="AZG33836.1"/>
    </source>
</evidence>
<evidence type="ECO:0000313" key="5">
    <source>
        <dbReference type="EMBL" id="RPA22928.1"/>
    </source>
</evidence>
<dbReference type="OrthoDB" id="367448at2"/>
<evidence type="ECO:0000313" key="7">
    <source>
        <dbReference type="Proteomes" id="UP000278855"/>
    </source>
</evidence>
<dbReference type="NCBIfam" id="TIGR01549">
    <property type="entry name" value="HAD-SF-IA-v1"/>
    <property type="match status" value="1"/>
</dbReference>
<name>A0A3N4DGC8_9GAMM</name>
<evidence type="ECO:0000256" key="2">
    <source>
        <dbReference type="ARBA" id="ARBA00022801"/>
    </source>
</evidence>
<dbReference type="Proteomes" id="UP000278855">
    <property type="component" value="Unassembled WGS sequence"/>
</dbReference>
<accession>A0A3N4DGC8</accession>
<reference evidence="4 6" key="1">
    <citation type="submission" date="2018-11" db="EMBL/GenBank/DDBJ databases">
        <title>Shewanella sp. M2.</title>
        <authorList>
            <person name="Hwang Y.J."/>
            <person name="Hwang C.Y."/>
        </authorList>
    </citation>
    <scope>NUCLEOTIDE SEQUENCE [LARGE SCALE GENOMIC DNA]</scope>
    <source>
        <strain evidence="4 6">M2</strain>
    </source>
</reference>
<protein>
    <submittedName>
        <fullName evidence="5">HAD family hydrolase</fullName>
    </submittedName>
</protein>
<dbReference type="GO" id="GO:0016787">
    <property type="term" value="F:hydrolase activity"/>
    <property type="evidence" value="ECO:0007669"/>
    <property type="project" value="UniProtKB-KW"/>
</dbReference>
<organism evidence="5 7">
    <name type="scientific">Shewanella psychromarinicola</name>
    <dbReference type="NCBI Taxonomy" id="2487742"/>
    <lineage>
        <taxon>Bacteria</taxon>
        <taxon>Pseudomonadati</taxon>
        <taxon>Pseudomonadota</taxon>
        <taxon>Gammaproteobacteria</taxon>
        <taxon>Alteromonadales</taxon>
        <taxon>Shewanellaceae</taxon>
        <taxon>Shewanella</taxon>
    </lineage>
</organism>
<dbReference type="SUPFAM" id="SSF56784">
    <property type="entry name" value="HAD-like"/>
    <property type="match status" value="1"/>
</dbReference>
<dbReference type="EMBL" id="RKKB01000023">
    <property type="protein sequence ID" value="RPA22928.1"/>
    <property type="molecule type" value="Genomic_DNA"/>
</dbReference>
<reference evidence="7" key="2">
    <citation type="submission" date="2018-11" db="EMBL/GenBank/DDBJ databases">
        <title>Shewanella sp. R106.</title>
        <authorList>
            <person name="Hwang Y.J."/>
            <person name="Hwang C.Y."/>
        </authorList>
    </citation>
    <scope>NUCLEOTIDE SEQUENCE [LARGE SCALE GENOMIC DNA]</scope>
    <source>
        <strain evidence="7">R106</strain>
    </source>
</reference>
<keyword evidence="6" id="KW-1185">Reference proteome</keyword>
<dbReference type="SFLD" id="SFLDS00003">
    <property type="entry name" value="Haloacid_Dehalogenase"/>
    <property type="match status" value="1"/>
</dbReference>
<dbReference type="Gene3D" id="1.20.120.1600">
    <property type="match status" value="1"/>
</dbReference>
<dbReference type="InterPro" id="IPR023214">
    <property type="entry name" value="HAD_sf"/>
</dbReference>
<evidence type="ECO:0000256" key="1">
    <source>
        <dbReference type="ARBA" id="ARBA00001946"/>
    </source>
</evidence>
<dbReference type="Gene3D" id="3.40.50.1000">
    <property type="entry name" value="HAD superfamily/HAD-like"/>
    <property type="match status" value="1"/>
</dbReference>
<reference evidence="5" key="3">
    <citation type="submission" date="2018-11" db="EMBL/GenBank/DDBJ databases">
        <authorList>
            <person name="Hwang Y.J."/>
            <person name="Hwang C.Y."/>
        </authorList>
    </citation>
    <scope>NUCLEOTIDE SEQUENCE</scope>
    <source>
        <strain evidence="5">R106</strain>
    </source>
</reference>
<dbReference type="AlphaFoldDB" id="A0A3N4DGC8"/>
<proteinExistence type="predicted"/>
<dbReference type="PANTHER" id="PTHR46470">
    <property type="entry name" value="N-ACYLNEURAMINATE-9-PHOSPHATASE"/>
    <property type="match status" value="1"/>
</dbReference>